<dbReference type="AlphaFoldDB" id="A0AAD7GEH0"/>
<accession>A0AAD7GEH0</accession>
<name>A0AAD7GEH0_MYCRO</name>
<keyword evidence="6" id="KW-0653">Protein transport</keyword>
<evidence type="ECO:0000256" key="6">
    <source>
        <dbReference type="ARBA" id="ARBA00022927"/>
    </source>
</evidence>
<feature type="transmembrane region" description="Helical" evidence="9">
    <location>
        <begin position="308"/>
        <end position="333"/>
    </location>
</feature>
<keyword evidence="8 9" id="KW-0472">Membrane</keyword>
<dbReference type="PANTHER" id="PTHR22601">
    <property type="entry name" value="ISP4 LIKE PROTEIN"/>
    <property type="match status" value="1"/>
</dbReference>
<comment type="similarity">
    <text evidence="2">Belongs to the oligopeptide OPT transporter family.</text>
</comment>
<evidence type="ECO:0000313" key="10">
    <source>
        <dbReference type="EMBL" id="KAJ7683462.1"/>
    </source>
</evidence>
<protein>
    <submittedName>
        <fullName evidence="10">OPT-domain-containing protein</fullName>
    </submittedName>
</protein>
<feature type="transmembrane region" description="Helical" evidence="9">
    <location>
        <begin position="240"/>
        <end position="262"/>
    </location>
</feature>
<evidence type="ECO:0000256" key="4">
    <source>
        <dbReference type="ARBA" id="ARBA00022692"/>
    </source>
</evidence>
<evidence type="ECO:0000256" key="9">
    <source>
        <dbReference type="SAM" id="Phobius"/>
    </source>
</evidence>
<dbReference type="Pfam" id="PF03169">
    <property type="entry name" value="OPT"/>
    <property type="match status" value="1"/>
</dbReference>
<evidence type="ECO:0000256" key="7">
    <source>
        <dbReference type="ARBA" id="ARBA00022989"/>
    </source>
</evidence>
<dbReference type="GO" id="GO:0015031">
    <property type="term" value="P:protein transport"/>
    <property type="evidence" value="ECO:0007669"/>
    <property type="project" value="UniProtKB-KW"/>
</dbReference>
<dbReference type="NCBIfam" id="TIGR00728">
    <property type="entry name" value="OPT_sfam"/>
    <property type="match status" value="1"/>
</dbReference>
<reference evidence="10" key="1">
    <citation type="submission" date="2023-03" db="EMBL/GenBank/DDBJ databases">
        <title>Massive genome expansion in bonnet fungi (Mycena s.s.) driven by repeated elements and novel gene families across ecological guilds.</title>
        <authorList>
            <consortium name="Lawrence Berkeley National Laboratory"/>
            <person name="Harder C.B."/>
            <person name="Miyauchi S."/>
            <person name="Viragh M."/>
            <person name="Kuo A."/>
            <person name="Thoen E."/>
            <person name="Andreopoulos B."/>
            <person name="Lu D."/>
            <person name="Skrede I."/>
            <person name="Drula E."/>
            <person name="Henrissat B."/>
            <person name="Morin E."/>
            <person name="Kohler A."/>
            <person name="Barry K."/>
            <person name="LaButti K."/>
            <person name="Morin E."/>
            <person name="Salamov A."/>
            <person name="Lipzen A."/>
            <person name="Mereny Z."/>
            <person name="Hegedus B."/>
            <person name="Baldrian P."/>
            <person name="Stursova M."/>
            <person name="Weitz H."/>
            <person name="Taylor A."/>
            <person name="Grigoriev I.V."/>
            <person name="Nagy L.G."/>
            <person name="Martin F."/>
            <person name="Kauserud H."/>
        </authorList>
    </citation>
    <scope>NUCLEOTIDE SEQUENCE</scope>
    <source>
        <strain evidence="10">CBHHK067</strain>
    </source>
</reference>
<comment type="subcellular location">
    <subcellularLocation>
        <location evidence="1">Membrane</location>
        <topology evidence="1">Multi-pass membrane protein</topology>
    </subcellularLocation>
</comment>
<dbReference type="GO" id="GO:0016020">
    <property type="term" value="C:membrane"/>
    <property type="evidence" value="ECO:0007669"/>
    <property type="project" value="UniProtKB-SubCell"/>
</dbReference>
<dbReference type="GO" id="GO:0035673">
    <property type="term" value="F:oligopeptide transmembrane transporter activity"/>
    <property type="evidence" value="ECO:0007669"/>
    <property type="project" value="InterPro"/>
</dbReference>
<dbReference type="NCBIfam" id="TIGR00727">
    <property type="entry name" value="ISP4_OPT"/>
    <property type="match status" value="1"/>
</dbReference>
<comment type="caution">
    <text evidence="10">The sequence shown here is derived from an EMBL/GenBank/DDBJ whole genome shotgun (WGS) entry which is preliminary data.</text>
</comment>
<evidence type="ECO:0000313" key="11">
    <source>
        <dbReference type="Proteomes" id="UP001221757"/>
    </source>
</evidence>
<evidence type="ECO:0000256" key="3">
    <source>
        <dbReference type="ARBA" id="ARBA00022448"/>
    </source>
</evidence>
<keyword evidence="7 9" id="KW-1133">Transmembrane helix</keyword>
<proteinExistence type="inferred from homology"/>
<feature type="transmembrane region" description="Helical" evidence="9">
    <location>
        <begin position="375"/>
        <end position="401"/>
    </location>
</feature>
<feature type="transmembrane region" description="Helical" evidence="9">
    <location>
        <begin position="514"/>
        <end position="535"/>
    </location>
</feature>
<feature type="transmembrane region" description="Helical" evidence="9">
    <location>
        <begin position="624"/>
        <end position="642"/>
    </location>
</feature>
<feature type="transmembrane region" description="Helical" evidence="9">
    <location>
        <begin position="448"/>
        <end position="467"/>
    </location>
</feature>
<dbReference type="EMBL" id="JARKIE010000108">
    <property type="protein sequence ID" value="KAJ7683462.1"/>
    <property type="molecule type" value="Genomic_DNA"/>
</dbReference>
<gene>
    <name evidence="10" type="ORF">B0H17DRAFT_33959</name>
</gene>
<feature type="transmembrane region" description="Helical" evidence="9">
    <location>
        <begin position="542"/>
        <end position="563"/>
    </location>
</feature>
<feature type="transmembrane region" description="Helical" evidence="9">
    <location>
        <begin position="731"/>
        <end position="754"/>
    </location>
</feature>
<keyword evidence="11" id="KW-1185">Reference proteome</keyword>
<keyword evidence="3" id="KW-0813">Transport</keyword>
<evidence type="ECO:0000256" key="1">
    <source>
        <dbReference type="ARBA" id="ARBA00004141"/>
    </source>
</evidence>
<keyword evidence="5" id="KW-0571">Peptide transport</keyword>
<feature type="transmembrane region" description="Helical" evidence="9">
    <location>
        <begin position="690"/>
        <end position="711"/>
    </location>
</feature>
<evidence type="ECO:0000256" key="8">
    <source>
        <dbReference type="ARBA" id="ARBA00023136"/>
    </source>
</evidence>
<sequence length="832" mass="93425">MDEPRLLQKASLTSIEKASDLIDDVIGVGIEIQVVSDDLIEAAEYAQTMNPAEVEAIIHRIVDEHGDDPNFPSNVLDAANRYLYDSDLRENPAKHQRLYEELKVEAALIAINSPYAEVRAVVDNHDDTRVPASTFRTWVIGTLFVAAGGFLNQFFSIRYPNIGVGPNVAQILAVPFAKLMELLPTTEYTTFGYTWSLNPGPFNPKEHMLITIMANVGFGTPYTNDIIWVQYLPMFFNQPWALAFGYQITVALSTNLIGYGLAGLTRRFLVYPAHAIWPGNLATIALNRAFHNDKASVANGWSVSRLRWFLYCFVAMFVYFWFPDFIFGALSYFNWMTWISPTNVTLAAITGNFGLGLNPIPTFDWNQLTVATDPLIMPFFTTFNTFLGTLFTLPIIAALWYTNTWQTGYLPINSNYVFDNTANLYEVANVLGADTLFNQTMYESYSPAYLSASYALLYGIFFATYTATLSHALLYHRREIAHGFRSILSRQKTSEVHSDVHVRLMEAYREVPEWQYFIILVVAIVLGAVGVGVYPTHTSPAVVLYGVFLAIIFVVPVGIIASITNVEITLNVLAEMFGGLWFQGNAVAMNYFKAYGFVTTAQTISFAADLKLAHYMHIPPMLTFWAQVYATVISSFVTVGILNWQMTNIADVCTPDQASHFTCPDVHTFFTASVLWGTLGPKRMFGTNGIYNGLLWCFLIGAILPIPFYLLRKKFRVLEYVHLPVLLTGGLVWAPYSMANVWPAVPVAYLFNVWIKRRYVAWWSKYNYITTTAFSAAIAIAGIIIFFALEWPNVEINWSGNTRPFTGCDAEQCPRLLVPDQGFFGPGPGQFH</sequence>
<dbReference type="InterPro" id="IPR004648">
    <property type="entry name" value="Oligpept_transpt"/>
</dbReference>
<evidence type="ECO:0000256" key="2">
    <source>
        <dbReference type="ARBA" id="ARBA00008807"/>
    </source>
</evidence>
<organism evidence="10 11">
    <name type="scientific">Mycena rosella</name>
    <name type="common">Pink bonnet</name>
    <name type="synonym">Agaricus rosellus</name>
    <dbReference type="NCBI Taxonomy" id="1033263"/>
    <lineage>
        <taxon>Eukaryota</taxon>
        <taxon>Fungi</taxon>
        <taxon>Dikarya</taxon>
        <taxon>Basidiomycota</taxon>
        <taxon>Agaricomycotina</taxon>
        <taxon>Agaricomycetes</taxon>
        <taxon>Agaricomycetidae</taxon>
        <taxon>Agaricales</taxon>
        <taxon>Marasmiineae</taxon>
        <taxon>Mycenaceae</taxon>
        <taxon>Mycena</taxon>
    </lineage>
</organism>
<dbReference type="InterPro" id="IPR004813">
    <property type="entry name" value="OPT"/>
</dbReference>
<dbReference type="Proteomes" id="UP001221757">
    <property type="component" value="Unassembled WGS sequence"/>
</dbReference>
<keyword evidence="4 9" id="KW-0812">Transmembrane</keyword>
<feature type="transmembrane region" description="Helical" evidence="9">
    <location>
        <begin position="766"/>
        <end position="789"/>
    </location>
</feature>
<evidence type="ECO:0000256" key="5">
    <source>
        <dbReference type="ARBA" id="ARBA00022856"/>
    </source>
</evidence>